<dbReference type="RefSeq" id="WP_092868247.1">
    <property type="nucleotide sequence ID" value="NZ_FPCH01000003.1"/>
</dbReference>
<proteinExistence type="predicted"/>
<name>A0A1I7NPT0_9HYPH</name>
<dbReference type="OrthoDB" id="7304957at2"/>
<organism evidence="2 3">
    <name type="scientific">Hyphomicrobium facile</name>
    <dbReference type="NCBI Taxonomy" id="51670"/>
    <lineage>
        <taxon>Bacteria</taxon>
        <taxon>Pseudomonadati</taxon>
        <taxon>Pseudomonadota</taxon>
        <taxon>Alphaproteobacteria</taxon>
        <taxon>Hyphomicrobiales</taxon>
        <taxon>Hyphomicrobiaceae</taxon>
        <taxon>Hyphomicrobium</taxon>
    </lineage>
</organism>
<keyword evidence="1" id="KW-0732">Signal</keyword>
<evidence type="ECO:0000256" key="1">
    <source>
        <dbReference type="SAM" id="SignalP"/>
    </source>
</evidence>
<feature type="signal peptide" evidence="1">
    <location>
        <begin position="1"/>
        <end position="21"/>
    </location>
</feature>
<gene>
    <name evidence="2" type="ORF">SAMN04488557_2658</name>
</gene>
<dbReference type="AlphaFoldDB" id="A0A1I7NPT0"/>
<protein>
    <recommendedName>
        <fullName evidence="4">PEGA domain-containing protein</fullName>
    </recommendedName>
</protein>
<reference evidence="3" key="1">
    <citation type="submission" date="2016-10" db="EMBL/GenBank/DDBJ databases">
        <authorList>
            <person name="Varghese N."/>
            <person name="Submissions S."/>
        </authorList>
    </citation>
    <scope>NUCLEOTIDE SEQUENCE [LARGE SCALE GENOMIC DNA]</scope>
    <source>
        <strain evidence="3">DSM 1565</strain>
    </source>
</reference>
<accession>A0A1I7NPT0</accession>
<evidence type="ECO:0008006" key="4">
    <source>
        <dbReference type="Google" id="ProtNLM"/>
    </source>
</evidence>
<dbReference type="EMBL" id="FPCH01000003">
    <property type="protein sequence ID" value="SFV36676.1"/>
    <property type="molecule type" value="Genomic_DNA"/>
</dbReference>
<feature type="chain" id="PRO_5011694334" description="PEGA domain-containing protein" evidence="1">
    <location>
        <begin position="22"/>
        <end position="136"/>
    </location>
</feature>
<evidence type="ECO:0000313" key="3">
    <source>
        <dbReference type="Proteomes" id="UP000199423"/>
    </source>
</evidence>
<dbReference type="STRING" id="51670.SAMN04488557_2658"/>
<dbReference type="Proteomes" id="UP000199423">
    <property type="component" value="Unassembled WGS sequence"/>
</dbReference>
<keyword evidence="3" id="KW-1185">Reference proteome</keyword>
<evidence type="ECO:0000313" key="2">
    <source>
        <dbReference type="EMBL" id="SFV36676.1"/>
    </source>
</evidence>
<sequence>MGKLSTVACAVLCAAQFPGCATITRGTTQTVAIDTPGAPGATCMLSSPGIGSKSIVTPANLVLDKSQQNISVTCKKKCYQDAVGIIPSYTETMTAGNVLVGGVVGLGVDAISGAMNKYVDSNQFTMIPIQGCKPEI</sequence>